<feature type="compositionally biased region" description="Basic and acidic residues" evidence="2">
    <location>
        <begin position="322"/>
        <end position="332"/>
    </location>
</feature>
<dbReference type="InterPro" id="IPR023398">
    <property type="entry name" value="TIF_eIF4e-like"/>
</dbReference>
<feature type="region of interest" description="Disordered" evidence="2">
    <location>
        <begin position="322"/>
        <end position="359"/>
    </location>
</feature>
<sequence length="359" mass="40396">MDRPSKTKRTFWLIAVPKGTINSSVQSKTDCDAGIRKWLIYESRKNIDQAWDKIKGATESGQLTDIGAKVSTRKKKSAEIGGGTSDHVICIYTKDTEEHKDAVRQALYNLGFVRYLPYKTDAATTAGIYTKQFTPTKVAHHDDDSSEESDERPLSTSTSTKRAYPSPSTSSASSPKKEKLESPSSHQHWTPPTGNPIKVLITDNSAYRCNGQRFVHVQQLYPLLSGKPPDVLFPIDQFARVSQAFYTLSNTRPTREGSDKTVVVLDEEDLAVKIWGERVSQFDGKFSIVMQHKKNKKKVHFLQSDGIFCYKRLEWLRTKDDVDGEDKFSSEEKPDEEGDDENDATGDEWSVHFAGEDSD</sequence>
<dbReference type="AlphaFoldDB" id="A0A226F013"/>
<comment type="caution">
    <text evidence="3">The sequence shown here is derived from an EMBL/GenBank/DDBJ whole genome shotgun (WGS) entry which is preliminary data.</text>
</comment>
<feature type="compositionally biased region" description="Low complexity" evidence="2">
    <location>
        <begin position="165"/>
        <end position="174"/>
    </location>
</feature>
<feature type="compositionally biased region" description="Acidic residues" evidence="2">
    <location>
        <begin position="333"/>
        <end position="346"/>
    </location>
</feature>
<gene>
    <name evidence="3" type="ORF">Fcan01_00631</name>
</gene>
<dbReference type="EMBL" id="LNIX01000001">
    <property type="protein sequence ID" value="OXA63142.1"/>
    <property type="molecule type" value="Genomic_DNA"/>
</dbReference>
<protein>
    <submittedName>
        <fullName evidence="3">Uncharacterized protein</fullName>
    </submittedName>
</protein>
<dbReference type="Gene3D" id="3.30.760.10">
    <property type="entry name" value="RNA Cap, Translation Initiation Factor Eif4e"/>
    <property type="match status" value="1"/>
</dbReference>
<evidence type="ECO:0000313" key="3">
    <source>
        <dbReference type="EMBL" id="OXA63142.1"/>
    </source>
</evidence>
<name>A0A226F013_FOLCA</name>
<proteinExistence type="inferred from homology"/>
<evidence type="ECO:0000256" key="2">
    <source>
        <dbReference type="SAM" id="MobiDB-lite"/>
    </source>
</evidence>
<dbReference type="PANTHER" id="PTHR31977:SF1">
    <property type="entry name" value="UPF0696 PROTEIN C11ORF68"/>
    <property type="match status" value="1"/>
</dbReference>
<reference evidence="3 4" key="1">
    <citation type="submission" date="2015-12" db="EMBL/GenBank/DDBJ databases">
        <title>The genome of Folsomia candida.</title>
        <authorList>
            <person name="Faddeeva A."/>
            <person name="Derks M.F."/>
            <person name="Anvar Y."/>
            <person name="Smit S."/>
            <person name="Van Straalen N."/>
            <person name="Roelofs D."/>
        </authorList>
    </citation>
    <scope>NUCLEOTIDE SEQUENCE [LARGE SCALE GENOMIC DNA]</scope>
    <source>
        <strain evidence="3 4">VU population</strain>
        <tissue evidence="3">Whole body</tissue>
    </source>
</reference>
<comment type="similarity">
    <text evidence="1">Belongs to the UPF0696 family.</text>
</comment>
<accession>A0A226F013</accession>
<dbReference type="Pfam" id="PF08939">
    <property type="entry name" value="Bles03"/>
    <property type="match status" value="1"/>
</dbReference>
<evidence type="ECO:0000313" key="4">
    <source>
        <dbReference type="Proteomes" id="UP000198287"/>
    </source>
</evidence>
<dbReference type="PANTHER" id="PTHR31977">
    <property type="entry name" value="UPF0696 PROTEIN C11ORF68"/>
    <property type="match status" value="1"/>
</dbReference>
<dbReference type="Proteomes" id="UP000198287">
    <property type="component" value="Unassembled WGS sequence"/>
</dbReference>
<evidence type="ECO:0000256" key="1">
    <source>
        <dbReference type="ARBA" id="ARBA00010568"/>
    </source>
</evidence>
<dbReference type="OrthoDB" id="6409833at2759"/>
<feature type="region of interest" description="Disordered" evidence="2">
    <location>
        <begin position="136"/>
        <end position="195"/>
    </location>
</feature>
<keyword evidence="4" id="KW-1185">Reference proteome</keyword>
<dbReference type="SUPFAM" id="SSF55418">
    <property type="entry name" value="eIF4e-like"/>
    <property type="match status" value="1"/>
</dbReference>
<dbReference type="InterPro" id="IPR015034">
    <property type="entry name" value="Bles03"/>
</dbReference>
<organism evidence="3 4">
    <name type="scientific">Folsomia candida</name>
    <name type="common">Springtail</name>
    <dbReference type="NCBI Taxonomy" id="158441"/>
    <lineage>
        <taxon>Eukaryota</taxon>
        <taxon>Metazoa</taxon>
        <taxon>Ecdysozoa</taxon>
        <taxon>Arthropoda</taxon>
        <taxon>Hexapoda</taxon>
        <taxon>Collembola</taxon>
        <taxon>Entomobryomorpha</taxon>
        <taxon>Isotomoidea</taxon>
        <taxon>Isotomidae</taxon>
        <taxon>Proisotominae</taxon>
        <taxon>Folsomia</taxon>
    </lineage>
</organism>